<accession>A0A3S4WIM3</accession>
<evidence type="ECO:0000256" key="1">
    <source>
        <dbReference type="ARBA" id="ARBA00022448"/>
    </source>
</evidence>
<dbReference type="Pfam" id="PF00005">
    <property type="entry name" value="ABC_tran"/>
    <property type="match status" value="1"/>
</dbReference>
<dbReference type="STRING" id="1278298.GCA_000428685_02047"/>
<dbReference type="AlphaFoldDB" id="A0A3S4WIM3"/>
<dbReference type="EC" id="3.6.3.-" evidence="5"/>
<gene>
    <name evidence="5" type="primary">lptB_1</name>
    <name evidence="5" type="ORF">NCTC11923_00346</name>
</gene>
<sequence length="232" mass="25716">MARSILELEGLTAWYDRRKPVVEDVSLSLVAGEAVGLIGINGAGKTTLLKALCQAHRGCSIKALRYRGRSIDPADSAFMKQRYLSFADDSSFPTWSLDTFVRFLDRAYSSRKRARLLDELVEGFNFGEYRGTPFSQLSSGSRKKASLIAAFHTQVDILFLDEPVDFLDFASTEYLYQRIVDAASHGQCVLLSSHIAESFTRCTTRLFVLSSGTMTGPFATPEDSRDVVSLIS</sequence>
<dbReference type="Proteomes" id="UP000276899">
    <property type="component" value="Chromosome"/>
</dbReference>
<dbReference type="PROSITE" id="PS50893">
    <property type="entry name" value="ABC_TRANSPORTER_2"/>
    <property type="match status" value="1"/>
</dbReference>
<keyword evidence="2" id="KW-0547">Nucleotide-binding</keyword>
<dbReference type="GO" id="GO:0005524">
    <property type="term" value="F:ATP binding"/>
    <property type="evidence" value="ECO:0007669"/>
    <property type="project" value="UniProtKB-KW"/>
</dbReference>
<evidence type="ECO:0000256" key="3">
    <source>
        <dbReference type="ARBA" id="ARBA00022840"/>
    </source>
</evidence>
<reference evidence="5 6" key="1">
    <citation type="submission" date="2018-12" db="EMBL/GenBank/DDBJ databases">
        <authorList>
            <consortium name="Pathogen Informatics"/>
        </authorList>
    </citation>
    <scope>NUCLEOTIDE SEQUENCE [LARGE SCALE GENOMIC DNA]</scope>
    <source>
        <strain evidence="5 6">NCTC11923</strain>
    </source>
</reference>
<evidence type="ECO:0000256" key="2">
    <source>
        <dbReference type="ARBA" id="ARBA00022741"/>
    </source>
</evidence>
<protein>
    <submittedName>
        <fullName evidence="5">Lipopolysaccharide export system ATP-binding protein LptB</fullName>
        <ecNumber evidence="5">3.6.3.-</ecNumber>
    </submittedName>
</protein>
<keyword evidence="3 5" id="KW-0067">ATP-binding</keyword>
<dbReference type="SUPFAM" id="SSF52540">
    <property type="entry name" value="P-loop containing nucleoside triphosphate hydrolases"/>
    <property type="match status" value="1"/>
</dbReference>
<feature type="domain" description="ABC transporter" evidence="4">
    <location>
        <begin position="6"/>
        <end position="230"/>
    </location>
</feature>
<dbReference type="GO" id="GO:0016887">
    <property type="term" value="F:ATP hydrolysis activity"/>
    <property type="evidence" value="ECO:0007669"/>
    <property type="project" value="InterPro"/>
</dbReference>
<keyword evidence="6" id="KW-1185">Reference proteome</keyword>
<dbReference type="Gene3D" id="3.40.50.300">
    <property type="entry name" value="P-loop containing nucleotide triphosphate hydrolases"/>
    <property type="match status" value="1"/>
</dbReference>
<dbReference type="KEGG" id="asla:NCTC11923_00346"/>
<evidence type="ECO:0000313" key="6">
    <source>
        <dbReference type="Proteomes" id="UP000276899"/>
    </source>
</evidence>
<dbReference type="PANTHER" id="PTHR42939:SF1">
    <property type="entry name" value="ABC TRANSPORTER ATP-BINDING PROTEIN ALBC-RELATED"/>
    <property type="match status" value="1"/>
</dbReference>
<evidence type="ECO:0000259" key="4">
    <source>
        <dbReference type="PROSITE" id="PS50893"/>
    </source>
</evidence>
<evidence type="ECO:0000313" key="5">
    <source>
        <dbReference type="EMBL" id="VEG73737.1"/>
    </source>
</evidence>
<dbReference type="InterPro" id="IPR003439">
    <property type="entry name" value="ABC_transporter-like_ATP-bd"/>
</dbReference>
<organism evidence="5 6">
    <name type="scientific">Actinomyces slackii</name>
    <dbReference type="NCBI Taxonomy" id="52774"/>
    <lineage>
        <taxon>Bacteria</taxon>
        <taxon>Bacillati</taxon>
        <taxon>Actinomycetota</taxon>
        <taxon>Actinomycetes</taxon>
        <taxon>Actinomycetales</taxon>
        <taxon>Actinomycetaceae</taxon>
        <taxon>Actinomyces</taxon>
    </lineage>
</organism>
<keyword evidence="5" id="KW-0378">Hydrolase</keyword>
<keyword evidence="1" id="KW-0813">Transport</keyword>
<dbReference type="InterPro" id="IPR027417">
    <property type="entry name" value="P-loop_NTPase"/>
</dbReference>
<dbReference type="RefSeq" id="WP_026427056.1">
    <property type="nucleotide sequence ID" value="NZ_CBCRWE010000099.1"/>
</dbReference>
<dbReference type="PANTHER" id="PTHR42939">
    <property type="entry name" value="ABC TRANSPORTER ATP-BINDING PROTEIN ALBC-RELATED"/>
    <property type="match status" value="1"/>
</dbReference>
<dbReference type="SMART" id="SM00382">
    <property type="entry name" value="AAA"/>
    <property type="match status" value="1"/>
</dbReference>
<name>A0A3S4WIM3_9ACTO</name>
<dbReference type="InterPro" id="IPR051782">
    <property type="entry name" value="ABC_Transporter_VariousFunc"/>
</dbReference>
<dbReference type="EMBL" id="LR134363">
    <property type="protein sequence ID" value="VEG73737.1"/>
    <property type="molecule type" value="Genomic_DNA"/>
</dbReference>
<proteinExistence type="predicted"/>
<dbReference type="InterPro" id="IPR003593">
    <property type="entry name" value="AAA+_ATPase"/>
</dbReference>